<feature type="region of interest" description="Disordered" evidence="10">
    <location>
        <begin position="1"/>
        <end position="21"/>
    </location>
</feature>
<organism evidence="13 14">
    <name type="scientific">Rhododendron williamsianum</name>
    <dbReference type="NCBI Taxonomy" id="262921"/>
    <lineage>
        <taxon>Eukaryota</taxon>
        <taxon>Viridiplantae</taxon>
        <taxon>Streptophyta</taxon>
        <taxon>Embryophyta</taxon>
        <taxon>Tracheophyta</taxon>
        <taxon>Spermatophyta</taxon>
        <taxon>Magnoliopsida</taxon>
        <taxon>eudicotyledons</taxon>
        <taxon>Gunneridae</taxon>
        <taxon>Pentapetalae</taxon>
        <taxon>asterids</taxon>
        <taxon>Ericales</taxon>
        <taxon>Ericaceae</taxon>
        <taxon>Ericoideae</taxon>
        <taxon>Rhodoreae</taxon>
        <taxon>Rhododendron</taxon>
    </lineage>
</organism>
<dbReference type="AlphaFoldDB" id="A0A6A4L4U7"/>
<keyword evidence="3" id="KW-0433">Leucine-rich repeat</keyword>
<dbReference type="InterPro" id="IPR001611">
    <property type="entry name" value="Leu-rich_rpt"/>
</dbReference>
<gene>
    <name evidence="13" type="ORF">C3L33_13409</name>
</gene>
<evidence type="ECO:0000259" key="11">
    <source>
        <dbReference type="Pfam" id="PF07714"/>
    </source>
</evidence>
<evidence type="ECO:0000256" key="2">
    <source>
        <dbReference type="ARBA" id="ARBA00012513"/>
    </source>
</evidence>
<evidence type="ECO:0000256" key="4">
    <source>
        <dbReference type="ARBA" id="ARBA00022729"/>
    </source>
</evidence>
<sequence length="450" mass="50372">MSQGKPLQVDNPNGDLQPQYKTRRDFPVDDKKYCYTLSTEERRRYLVRATFLYGTSANEDTYPKFCSTWMQLAPAFESFDVCSDFEDGFYLKVAARVNFGAASKEAVRKTMDSNRGPLLNAIEISKYVQIGSKADEQDVNVLNALRTMSAESVGTSEGDPCVPAPWEWVTCSSNIPPRITKISRTYEKLYDELAFRAFILRCLLASRNKLRGKNMQGEIPSGLENMDALTELWLDGNSLTGSIPDMSRLVNIKIVHLENNKLSGPLPSYFGRLPSLQELYVQNNSLSGKIPPALLAGNVTFKYYANQQLTEKSDVYSFGVVLLELISGRKPVSTENYGPEWNIVHWARSLIRKGDVISIIDPTLTESVKIESVWRVAEVAIQCVEKHGYSRPRMQEIITAIQDAIKIEEGNEKLSPGSSKAPSARRTLLTSFLDIESPDLSNGCLHPSAR</sequence>
<keyword evidence="6" id="KW-0472">Membrane</keyword>
<evidence type="ECO:0000256" key="3">
    <source>
        <dbReference type="ARBA" id="ARBA00022614"/>
    </source>
</evidence>
<dbReference type="SUPFAM" id="SSF56112">
    <property type="entry name" value="Protein kinase-like (PK-like)"/>
    <property type="match status" value="1"/>
</dbReference>
<dbReference type="GO" id="GO:0016020">
    <property type="term" value="C:membrane"/>
    <property type="evidence" value="ECO:0007669"/>
    <property type="project" value="UniProtKB-SubCell"/>
</dbReference>
<protein>
    <recommendedName>
        <fullName evidence="2">non-specific serine/threonine protein kinase</fullName>
        <ecNumber evidence="2">2.7.11.1</ecNumber>
    </recommendedName>
</protein>
<evidence type="ECO:0000256" key="5">
    <source>
        <dbReference type="ARBA" id="ARBA00022737"/>
    </source>
</evidence>
<keyword evidence="4" id="KW-0732">Signal</keyword>
<evidence type="ECO:0000256" key="6">
    <source>
        <dbReference type="ARBA" id="ARBA00023136"/>
    </source>
</evidence>
<evidence type="ECO:0000256" key="1">
    <source>
        <dbReference type="ARBA" id="ARBA00004167"/>
    </source>
</evidence>
<keyword evidence="5" id="KW-0677">Repeat</keyword>
<keyword evidence="7" id="KW-0325">Glycoprotein</keyword>
<dbReference type="EMBL" id="QEFC01002099">
    <property type="protein sequence ID" value="KAE9454643.1"/>
    <property type="molecule type" value="Genomic_DNA"/>
</dbReference>
<dbReference type="InterPro" id="IPR011009">
    <property type="entry name" value="Kinase-like_dom_sf"/>
</dbReference>
<keyword evidence="14" id="KW-1185">Reference proteome</keyword>
<dbReference type="Pfam" id="PF00560">
    <property type="entry name" value="LRR_1"/>
    <property type="match status" value="3"/>
</dbReference>
<feature type="domain" description="Serine-threonine/tyrosine-protein kinase catalytic" evidence="11">
    <location>
        <begin position="305"/>
        <end position="400"/>
    </location>
</feature>
<evidence type="ECO:0000313" key="13">
    <source>
        <dbReference type="EMBL" id="KAE9454643.1"/>
    </source>
</evidence>
<evidence type="ECO:0000256" key="9">
    <source>
        <dbReference type="ARBA" id="ARBA00048679"/>
    </source>
</evidence>
<feature type="domain" description="Malectin-like" evidence="12">
    <location>
        <begin position="2"/>
        <end position="65"/>
    </location>
</feature>
<dbReference type="EC" id="2.7.11.1" evidence="2"/>
<comment type="catalytic activity">
    <reaction evidence="8">
        <text>L-threonyl-[protein] + ATP = O-phospho-L-threonyl-[protein] + ADP + H(+)</text>
        <dbReference type="Rhea" id="RHEA:46608"/>
        <dbReference type="Rhea" id="RHEA-COMP:11060"/>
        <dbReference type="Rhea" id="RHEA-COMP:11605"/>
        <dbReference type="ChEBI" id="CHEBI:15378"/>
        <dbReference type="ChEBI" id="CHEBI:30013"/>
        <dbReference type="ChEBI" id="CHEBI:30616"/>
        <dbReference type="ChEBI" id="CHEBI:61977"/>
        <dbReference type="ChEBI" id="CHEBI:456216"/>
        <dbReference type="EC" id="2.7.11.1"/>
    </reaction>
</comment>
<accession>A0A6A4L4U7</accession>
<dbReference type="Pfam" id="PF12819">
    <property type="entry name" value="Malectin_like"/>
    <property type="match status" value="1"/>
</dbReference>
<reference evidence="13 14" key="1">
    <citation type="journal article" date="2019" name="Genome Biol. Evol.">
        <title>The Rhododendron genome and chromosomal organization provide insight into shared whole-genome duplications across the heath family (Ericaceae).</title>
        <authorList>
            <person name="Soza V.L."/>
            <person name="Lindsley D."/>
            <person name="Waalkes A."/>
            <person name="Ramage E."/>
            <person name="Patwardhan R.P."/>
            <person name="Burton J.N."/>
            <person name="Adey A."/>
            <person name="Kumar A."/>
            <person name="Qiu R."/>
            <person name="Shendure J."/>
            <person name="Hall B."/>
        </authorList>
    </citation>
    <scope>NUCLEOTIDE SEQUENCE [LARGE SCALE GENOMIC DNA]</scope>
    <source>
        <strain evidence="13">RSF 1966-606</strain>
    </source>
</reference>
<proteinExistence type="predicted"/>
<dbReference type="PANTHER" id="PTHR45631">
    <property type="entry name" value="OS07G0107800 PROTEIN-RELATED"/>
    <property type="match status" value="1"/>
</dbReference>
<comment type="catalytic activity">
    <reaction evidence="9">
        <text>L-seryl-[protein] + ATP = O-phospho-L-seryl-[protein] + ADP + H(+)</text>
        <dbReference type="Rhea" id="RHEA:17989"/>
        <dbReference type="Rhea" id="RHEA-COMP:9863"/>
        <dbReference type="Rhea" id="RHEA-COMP:11604"/>
        <dbReference type="ChEBI" id="CHEBI:15378"/>
        <dbReference type="ChEBI" id="CHEBI:29999"/>
        <dbReference type="ChEBI" id="CHEBI:30616"/>
        <dbReference type="ChEBI" id="CHEBI:83421"/>
        <dbReference type="ChEBI" id="CHEBI:456216"/>
        <dbReference type="EC" id="2.7.11.1"/>
    </reaction>
</comment>
<dbReference type="InterPro" id="IPR032675">
    <property type="entry name" value="LRR_dom_sf"/>
</dbReference>
<dbReference type="GO" id="GO:0004672">
    <property type="term" value="F:protein kinase activity"/>
    <property type="evidence" value="ECO:0007669"/>
    <property type="project" value="InterPro"/>
</dbReference>
<comment type="caution">
    <text evidence="13">The sequence shown here is derived from an EMBL/GenBank/DDBJ whole genome shotgun (WGS) entry which is preliminary data.</text>
</comment>
<evidence type="ECO:0000256" key="10">
    <source>
        <dbReference type="SAM" id="MobiDB-lite"/>
    </source>
</evidence>
<evidence type="ECO:0000259" key="12">
    <source>
        <dbReference type="Pfam" id="PF12819"/>
    </source>
</evidence>
<feature type="compositionally biased region" description="Polar residues" evidence="10">
    <location>
        <begin position="1"/>
        <end position="20"/>
    </location>
</feature>
<comment type="subcellular location">
    <subcellularLocation>
        <location evidence="1">Membrane</location>
        <topology evidence="1">Single-pass membrane protein</topology>
    </subcellularLocation>
</comment>
<dbReference type="Pfam" id="PF07714">
    <property type="entry name" value="PK_Tyr_Ser-Thr"/>
    <property type="match status" value="1"/>
</dbReference>
<evidence type="ECO:0000313" key="14">
    <source>
        <dbReference type="Proteomes" id="UP000428333"/>
    </source>
</evidence>
<evidence type="ECO:0000256" key="7">
    <source>
        <dbReference type="ARBA" id="ARBA00023180"/>
    </source>
</evidence>
<dbReference type="PANTHER" id="PTHR45631:SF19">
    <property type="entry name" value="PROTEIN KINASE DOMAIN-CONTAINING PROTEIN"/>
    <property type="match status" value="1"/>
</dbReference>
<name>A0A6A4L4U7_9ERIC</name>
<dbReference type="InterPro" id="IPR001245">
    <property type="entry name" value="Ser-Thr/Tyr_kinase_cat_dom"/>
</dbReference>
<evidence type="ECO:0000256" key="8">
    <source>
        <dbReference type="ARBA" id="ARBA00047899"/>
    </source>
</evidence>
<dbReference type="SUPFAM" id="SSF52058">
    <property type="entry name" value="L domain-like"/>
    <property type="match status" value="1"/>
</dbReference>
<dbReference type="FunFam" id="3.80.10.10:FF:000041">
    <property type="entry name" value="LRR receptor-like serine/threonine-protein kinase ERECTA"/>
    <property type="match status" value="1"/>
</dbReference>
<dbReference type="OrthoDB" id="1111193at2759"/>
<dbReference type="InterPro" id="IPR024788">
    <property type="entry name" value="Malectin-like_Carb-bd_dom"/>
</dbReference>
<dbReference type="Gene3D" id="3.80.10.10">
    <property type="entry name" value="Ribonuclease Inhibitor"/>
    <property type="match status" value="1"/>
</dbReference>
<dbReference type="Gene3D" id="1.10.510.10">
    <property type="entry name" value="Transferase(Phosphotransferase) domain 1"/>
    <property type="match status" value="1"/>
</dbReference>
<dbReference type="Proteomes" id="UP000428333">
    <property type="component" value="Linkage Group LG08"/>
</dbReference>
<feature type="non-terminal residue" evidence="13">
    <location>
        <position position="1"/>
    </location>
</feature>